<dbReference type="EMBL" id="KN822020">
    <property type="protein sequence ID" value="KIM65738.1"/>
    <property type="molecule type" value="Genomic_DNA"/>
</dbReference>
<dbReference type="HOGENOM" id="CLU_2513953_0_0_1"/>
<keyword evidence="2" id="KW-1185">Reference proteome</keyword>
<reference evidence="2" key="2">
    <citation type="submission" date="2015-01" db="EMBL/GenBank/DDBJ databases">
        <title>Evolutionary Origins and Diversification of the Mycorrhizal Mutualists.</title>
        <authorList>
            <consortium name="DOE Joint Genome Institute"/>
            <consortium name="Mycorrhizal Genomics Consortium"/>
            <person name="Kohler A."/>
            <person name="Kuo A."/>
            <person name="Nagy L.G."/>
            <person name="Floudas D."/>
            <person name="Copeland A."/>
            <person name="Barry K.W."/>
            <person name="Cichocki N."/>
            <person name="Veneault-Fourrey C."/>
            <person name="LaButti K."/>
            <person name="Lindquist E.A."/>
            <person name="Lipzen A."/>
            <person name="Lundell T."/>
            <person name="Morin E."/>
            <person name="Murat C."/>
            <person name="Riley R."/>
            <person name="Ohm R."/>
            <person name="Sun H."/>
            <person name="Tunlid A."/>
            <person name="Henrissat B."/>
            <person name="Grigoriev I.V."/>
            <person name="Hibbett D.S."/>
            <person name="Martin F."/>
        </authorList>
    </citation>
    <scope>NUCLEOTIDE SEQUENCE [LARGE SCALE GENOMIC DNA]</scope>
    <source>
        <strain evidence="2">Foug A</strain>
    </source>
</reference>
<dbReference type="AlphaFoldDB" id="A0A0C2ZW91"/>
<gene>
    <name evidence="1" type="ORF">SCLCIDRAFT_1211708</name>
</gene>
<evidence type="ECO:0000313" key="1">
    <source>
        <dbReference type="EMBL" id="KIM65738.1"/>
    </source>
</evidence>
<accession>A0A0C2ZW91</accession>
<reference evidence="1 2" key="1">
    <citation type="submission" date="2014-04" db="EMBL/GenBank/DDBJ databases">
        <authorList>
            <consortium name="DOE Joint Genome Institute"/>
            <person name="Kuo A."/>
            <person name="Kohler A."/>
            <person name="Nagy L.G."/>
            <person name="Floudas D."/>
            <person name="Copeland A."/>
            <person name="Barry K.W."/>
            <person name="Cichocki N."/>
            <person name="Veneault-Fourrey C."/>
            <person name="LaButti K."/>
            <person name="Lindquist E.A."/>
            <person name="Lipzen A."/>
            <person name="Lundell T."/>
            <person name="Morin E."/>
            <person name="Murat C."/>
            <person name="Sun H."/>
            <person name="Tunlid A."/>
            <person name="Henrissat B."/>
            <person name="Grigoriev I.V."/>
            <person name="Hibbett D.S."/>
            <person name="Martin F."/>
            <person name="Nordberg H.P."/>
            <person name="Cantor M.N."/>
            <person name="Hua S.X."/>
        </authorList>
    </citation>
    <scope>NUCLEOTIDE SEQUENCE [LARGE SCALE GENOMIC DNA]</scope>
    <source>
        <strain evidence="1 2">Foug A</strain>
    </source>
</reference>
<proteinExistence type="predicted"/>
<organism evidence="1 2">
    <name type="scientific">Scleroderma citrinum Foug A</name>
    <dbReference type="NCBI Taxonomy" id="1036808"/>
    <lineage>
        <taxon>Eukaryota</taxon>
        <taxon>Fungi</taxon>
        <taxon>Dikarya</taxon>
        <taxon>Basidiomycota</taxon>
        <taxon>Agaricomycotina</taxon>
        <taxon>Agaricomycetes</taxon>
        <taxon>Agaricomycetidae</taxon>
        <taxon>Boletales</taxon>
        <taxon>Sclerodermatineae</taxon>
        <taxon>Sclerodermataceae</taxon>
        <taxon>Scleroderma</taxon>
    </lineage>
</organism>
<dbReference type="Proteomes" id="UP000053989">
    <property type="component" value="Unassembled WGS sequence"/>
</dbReference>
<evidence type="ECO:0000313" key="2">
    <source>
        <dbReference type="Proteomes" id="UP000053989"/>
    </source>
</evidence>
<protein>
    <submittedName>
        <fullName evidence="1">Uncharacterized protein</fullName>
    </submittedName>
</protein>
<sequence>MLQADEALIDSGYSYEIWAGFEEDVSTSVGSWGGGMRTNVGPSTLLSCLVTGFWQRLSYHAGYQYAQELSCRSGREIGLQAKQSR</sequence>
<dbReference type="InParanoid" id="A0A0C2ZW91"/>
<name>A0A0C2ZW91_9AGAM</name>